<evidence type="ECO:0000313" key="11">
    <source>
        <dbReference type="EMBL" id="MCJ2181926.1"/>
    </source>
</evidence>
<dbReference type="SUPFAM" id="SSF51905">
    <property type="entry name" value="FAD/NAD(P)-binding domain"/>
    <property type="match status" value="1"/>
</dbReference>
<dbReference type="InterPro" id="IPR059103">
    <property type="entry name" value="FixC-like_C"/>
</dbReference>
<dbReference type="Pfam" id="PF21162">
    <property type="entry name" value="ETFQO_UQ-bd"/>
    <property type="match status" value="1"/>
</dbReference>
<proteinExistence type="inferred from homology"/>
<comment type="caution">
    <text evidence="11">The sequence shown here is derived from an EMBL/GenBank/DDBJ whole genome shotgun (WGS) entry which is preliminary data.</text>
</comment>
<dbReference type="PRINTS" id="PR00420">
    <property type="entry name" value="RNGMNOXGNASE"/>
</dbReference>
<sequence>MANVEDKFDAIVVGAGPSGNAAAYTMAREGLNVLQIERGEYAGSKNVQGAILYADALEKIIPEFRDEAPLERHVIEQRMWTMDDTSHTGMHYRSSDFNEAKPNRYTILRAQFDKWFSSKVKEAGALVLCETTVTELVKDLTGTVIGVRTDRQGNPIYADVVVLAEGVNGLVGQRSGLREEVAADSVALAVKEMHFLPRETIEARFNLKGNEGVVIEAMGTITKGMTGTGFLYTNEESISVGIGCIVSDFAQSQVSPSELLEAFKAHPSIAPLIEGAEVKEYAAHLIPEGGYKAIPQLTGEGWIVVGDAGQFVNAVHREGSNLAMTTGRLAAETVVRLHRLGEEMSARNLKDYETRLEASFVMKDLKKYKGIPALLHRNKGTFFGAYPRLISQAMQTWFRVDGVDKKSKEQAILRNFRQTRTLRGLIGDAWSVARAWR</sequence>
<dbReference type="RefSeq" id="WP_244017313.1">
    <property type="nucleotide sequence ID" value="NZ_JALHLF010000009.1"/>
</dbReference>
<protein>
    <recommendedName>
        <fullName evidence="4 8">Protein FixC</fullName>
    </recommendedName>
</protein>
<dbReference type="Pfam" id="PF12831">
    <property type="entry name" value="FAD_oxidored"/>
    <property type="match status" value="1"/>
</dbReference>
<accession>A0ABT0BA42</accession>
<dbReference type="Pfam" id="PF26311">
    <property type="entry name" value="ETF-QO_FixC_C"/>
    <property type="match status" value="1"/>
</dbReference>
<evidence type="ECO:0000313" key="12">
    <source>
        <dbReference type="Proteomes" id="UP001162881"/>
    </source>
</evidence>
<evidence type="ECO:0000259" key="10">
    <source>
        <dbReference type="Pfam" id="PF26311"/>
    </source>
</evidence>
<evidence type="ECO:0000256" key="3">
    <source>
        <dbReference type="ARBA" id="ARBA00006796"/>
    </source>
</evidence>
<dbReference type="InterPro" id="IPR036188">
    <property type="entry name" value="FAD/NAD-bd_sf"/>
</dbReference>
<evidence type="ECO:0000256" key="7">
    <source>
        <dbReference type="ARBA" id="ARBA00023002"/>
    </source>
</evidence>
<feature type="domain" description="FixC-like C-terminal" evidence="10">
    <location>
        <begin position="372"/>
        <end position="437"/>
    </location>
</feature>
<dbReference type="PANTHER" id="PTHR43624">
    <property type="entry name" value="ELECTRON TRANSFER FLAVOPROTEIN-QUINONE OXIDOREDUCTASE YDIS-RELATED"/>
    <property type="match status" value="1"/>
</dbReference>
<dbReference type="EMBL" id="JALHLF010000009">
    <property type="protein sequence ID" value="MCJ2181926.1"/>
    <property type="molecule type" value="Genomic_DNA"/>
</dbReference>
<evidence type="ECO:0000256" key="4">
    <source>
        <dbReference type="ARBA" id="ARBA00019877"/>
    </source>
</evidence>
<dbReference type="InterPro" id="IPR039651">
    <property type="entry name" value="FixC-like"/>
</dbReference>
<evidence type="ECO:0000256" key="1">
    <source>
        <dbReference type="ARBA" id="ARBA00001974"/>
    </source>
</evidence>
<feature type="domain" description="ETF-QO/FixC ubiquinone-binding" evidence="9">
    <location>
        <begin position="209"/>
        <end position="285"/>
    </location>
</feature>
<dbReference type="PANTHER" id="PTHR43624:SF2">
    <property type="entry name" value="ELECTRON TRANSFER FLAVOPROTEIN-QUINONE OXIDOREDUCTASE YDIS-RELATED"/>
    <property type="match status" value="1"/>
</dbReference>
<evidence type="ECO:0000256" key="2">
    <source>
        <dbReference type="ARBA" id="ARBA00003676"/>
    </source>
</evidence>
<keyword evidence="7 8" id="KW-0560">Oxidoreductase</keyword>
<dbReference type="Gene3D" id="3.50.50.60">
    <property type="entry name" value="FAD/NAD(P)-binding domain"/>
    <property type="match status" value="1"/>
</dbReference>
<evidence type="ECO:0000256" key="5">
    <source>
        <dbReference type="ARBA" id="ARBA00022630"/>
    </source>
</evidence>
<evidence type="ECO:0000256" key="8">
    <source>
        <dbReference type="RuleBase" id="RU366069"/>
    </source>
</evidence>
<dbReference type="Proteomes" id="UP001162881">
    <property type="component" value="Unassembled WGS sequence"/>
</dbReference>
<comment type="function">
    <text evidence="8">Part of an electron transfer system.</text>
</comment>
<keyword evidence="5 8" id="KW-0285">Flavoprotein</keyword>
<gene>
    <name evidence="11" type="ORF">MTR62_04300</name>
</gene>
<comment type="cofactor">
    <cofactor evidence="1 8">
        <name>FAD</name>
        <dbReference type="ChEBI" id="CHEBI:57692"/>
    </cofactor>
</comment>
<comment type="function">
    <text evidence="2">Could be required for the formation of a functional nitrogenase Fe protein. Probably accepts electrons from FixA/FixB and reduces a quinone.</text>
</comment>
<keyword evidence="6 8" id="KW-0274">FAD</keyword>
<evidence type="ECO:0000259" key="9">
    <source>
        <dbReference type="Pfam" id="PF21162"/>
    </source>
</evidence>
<evidence type="ECO:0000256" key="6">
    <source>
        <dbReference type="ARBA" id="ARBA00022827"/>
    </source>
</evidence>
<dbReference type="InterPro" id="IPR049398">
    <property type="entry name" value="ETF-QO/FixC_UQ-bd"/>
</dbReference>
<name>A0ABT0BA42_9SPHN</name>
<keyword evidence="12" id="KW-1185">Reference proteome</keyword>
<comment type="similarity">
    <text evidence="3 8">Belongs to the ETF-QO/FixC family.</text>
</comment>
<reference evidence="11" key="1">
    <citation type="submission" date="2022-03" db="EMBL/GenBank/DDBJ databases">
        <title>Identification of a novel bacterium isolated from mangrove sediments.</title>
        <authorList>
            <person name="Pan X."/>
        </authorList>
    </citation>
    <scope>NUCLEOTIDE SEQUENCE</scope>
    <source>
        <strain evidence="11">B1949</strain>
    </source>
</reference>
<organism evidence="11 12">
    <name type="scientific">Novosphingobium organovorum</name>
    <dbReference type="NCBI Taxonomy" id="2930092"/>
    <lineage>
        <taxon>Bacteria</taxon>
        <taxon>Pseudomonadati</taxon>
        <taxon>Pseudomonadota</taxon>
        <taxon>Alphaproteobacteria</taxon>
        <taxon>Sphingomonadales</taxon>
        <taxon>Sphingomonadaceae</taxon>
        <taxon>Novosphingobium</taxon>
    </lineage>
</organism>
<dbReference type="SUPFAM" id="SSF54373">
    <property type="entry name" value="FAD-linked reductases, C-terminal domain"/>
    <property type="match status" value="1"/>
</dbReference>